<evidence type="ECO:0000313" key="2">
    <source>
        <dbReference type="EMBL" id="KAL3282320.1"/>
    </source>
</evidence>
<name>A0ABD2NVY1_9CUCU</name>
<evidence type="ECO:0000313" key="3">
    <source>
        <dbReference type="Proteomes" id="UP001516400"/>
    </source>
</evidence>
<organism evidence="2 3">
    <name type="scientific">Cryptolaemus montrouzieri</name>
    <dbReference type="NCBI Taxonomy" id="559131"/>
    <lineage>
        <taxon>Eukaryota</taxon>
        <taxon>Metazoa</taxon>
        <taxon>Ecdysozoa</taxon>
        <taxon>Arthropoda</taxon>
        <taxon>Hexapoda</taxon>
        <taxon>Insecta</taxon>
        <taxon>Pterygota</taxon>
        <taxon>Neoptera</taxon>
        <taxon>Endopterygota</taxon>
        <taxon>Coleoptera</taxon>
        <taxon>Polyphaga</taxon>
        <taxon>Cucujiformia</taxon>
        <taxon>Coccinelloidea</taxon>
        <taxon>Coccinellidae</taxon>
        <taxon>Scymninae</taxon>
        <taxon>Scymnini</taxon>
        <taxon>Cryptolaemus</taxon>
    </lineage>
</organism>
<dbReference type="Gene3D" id="3.40.190.10">
    <property type="entry name" value="Periplasmic binding protein-like II"/>
    <property type="match status" value="1"/>
</dbReference>
<dbReference type="EMBL" id="JABFTP020000144">
    <property type="protein sequence ID" value="KAL3282320.1"/>
    <property type="molecule type" value="Genomic_DNA"/>
</dbReference>
<gene>
    <name evidence="2" type="ORF">HHI36_005507</name>
</gene>
<dbReference type="Proteomes" id="UP001516400">
    <property type="component" value="Unassembled WGS sequence"/>
</dbReference>
<sequence length="170" mass="20161">MNYSVADYLQERKSVDMISKFTTQILKHFREMHNFTYILFVRDKWYGNDKFGYEDGVAKDIQEETIDFAGAVAVVKYPRLLVYDFINPTYRFSAAFIFRNIQQHDLWENEFLKPFSTGTWLSILFVLTLLSALLKITNWLENTYMRTTNRYSIFTTILIVLSILCQQGKE</sequence>
<dbReference type="AlphaFoldDB" id="A0ABD2NVY1"/>
<comment type="caution">
    <text evidence="2">The sequence shown here is derived from an EMBL/GenBank/DDBJ whole genome shotgun (WGS) entry which is preliminary data.</text>
</comment>
<feature type="transmembrane region" description="Helical" evidence="1">
    <location>
        <begin position="118"/>
        <end position="136"/>
    </location>
</feature>
<keyword evidence="1" id="KW-0812">Transmembrane</keyword>
<keyword evidence="1" id="KW-0472">Membrane</keyword>
<keyword evidence="1" id="KW-1133">Transmembrane helix</keyword>
<evidence type="ECO:0000256" key="1">
    <source>
        <dbReference type="SAM" id="Phobius"/>
    </source>
</evidence>
<accession>A0ABD2NVY1</accession>
<reference evidence="2 3" key="1">
    <citation type="journal article" date="2021" name="BMC Biol.">
        <title>Horizontally acquired antibacterial genes associated with adaptive radiation of ladybird beetles.</title>
        <authorList>
            <person name="Li H.S."/>
            <person name="Tang X.F."/>
            <person name="Huang Y.H."/>
            <person name="Xu Z.Y."/>
            <person name="Chen M.L."/>
            <person name="Du X.Y."/>
            <person name="Qiu B.Y."/>
            <person name="Chen P.T."/>
            <person name="Zhang W."/>
            <person name="Slipinski A."/>
            <person name="Escalona H.E."/>
            <person name="Waterhouse R.M."/>
            <person name="Zwick A."/>
            <person name="Pang H."/>
        </authorList>
    </citation>
    <scope>NUCLEOTIDE SEQUENCE [LARGE SCALE GENOMIC DNA]</scope>
    <source>
        <strain evidence="2">SYSU2018</strain>
    </source>
</reference>
<protein>
    <submittedName>
        <fullName evidence="2">Uncharacterized protein</fullName>
    </submittedName>
</protein>
<proteinExistence type="predicted"/>
<keyword evidence="3" id="KW-1185">Reference proteome</keyword>